<dbReference type="GO" id="GO:0046872">
    <property type="term" value="F:metal ion binding"/>
    <property type="evidence" value="ECO:0007669"/>
    <property type="project" value="UniProtKB-KW"/>
</dbReference>
<dbReference type="EMBL" id="FQXJ01000010">
    <property type="protein sequence ID" value="SHI20107.1"/>
    <property type="molecule type" value="Genomic_DNA"/>
</dbReference>
<dbReference type="SUPFAM" id="SSF46548">
    <property type="entry name" value="alpha-helical ferredoxin"/>
    <property type="match status" value="1"/>
</dbReference>
<dbReference type="Pfam" id="PF13484">
    <property type="entry name" value="Fer4_16"/>
    <property type="match status" value="1"/>
</dbReference>
<evidence type="ECO:0000256" key="1">
    <source>
        <dbReference type="ARBA" id="ARBA00022723"/>
    </source>
</evidence>
<evidence type="ECO:0000313" key="5">
    <source>
        <dbReference type="EMBL" id="SHI20107.1"/>
    </source>
</evidence>
<dbReference type="GO" id="GO:0051536">
    <property type="term" value="F:iron-sulfur cluster binding"/>
    <property type="evidence" value="ECO:0007669"/>
    <property type="project" value="UniProtKB-KW"/>
</dbReference>
<dbReference type="PROSITE" id="PS51379">
    <property type="entry name" value="4FE4S_FER_2"/>
    <property type="match status" value="1"/>
</dbReference>
<evidence type="ECO:0000256" key="3">
    <source>
        <dbReference type="ARBA" id="ARBA00023014"/>
    </source>
</evidence>
<dbReference type="InterPro" id="IPR017896">
    <property type="entry name" value="4Fe4S_Fe-S-bd"/>
</dbReference>
<feature type="domain" description="4Fe-4S ferredoxin-type" evidence="4">
    <location>
        <begin position="174"/>
        <end position="204"/>
    </location>
</feature>
<sequence length="254" mass="27649">MGVKCLCDQGLEKMKGSDTVTINALMIKRKAIELGADLVGIADLTRVEGLPTVPQGLLETYTHAVVIAVAISPDIFEQIVNEPTPLYLHHYLAANILLDDINLRLQREIIGNGFRALAIPASQVVDKVNWMGHISHKAMAKAAGLGWQGKSLLLVTPGYGPRVRLATLLTDAPFEPDPILTNRCGKCKNCQEACPASAIKGGSWEDHPQTREEALHFSRCVEKVNEDFAKRPEIGKPICGVCIKVCPWGKPKGK</sequence>
<keyword evidence="2" id="KW-0408">Iron</keyword>
<reference evidence="6" key="1">
    <citation type="submission" date="2016-11" db="EMBL/GenBank/DDBJ databases">
        <authorList>
            <person name="Varghese N."/>
            <person name="Submissions S."/>
        </authorList>
    </citation>
    <scope>NUCLEOTIDE SEQUENCE [LARGE SCALE GENOMIC DNA]</scope>
    <source>
        <strain evidence="6">DSM 15449</strain>
    </source>
</reference>
<dbReference type="Proteomes" id="UP000183954">
    <property type="component" value="Unassembled WGS sequence"/>
</dbReference>
<dbReference type="PROSITE" id="PS00198">
    <property type="entry name" value="4FE4S_FER_1"/>
    <property type="match status" value="1"/>
</dbReference>
<dbReference type="PANTHER" id="PTHR42827:SF1">
    <property type="entry name" value="IRON-SULFUR CLUSTER-BINDING PROTEIN"/>
    <property type="match status" value="1"/>
</dbReference>
<dbReference type="InterPro" id="IPR017900">
    <property type="entry name" value="4Fe4S_Fe_S_CS"/>
</dbReference>
<keyword evidence="6" id="KW-1185">Reference proteome</keyword>
<name>A0A1M5Z778_9FIRM</name>
<gene>
    <name evidence="5" type="ORF">SAMN02746098_03051</name>
</gene>
<dbReference type="RefSeq" id="WP_242947557.1">
    <property type="nucleotide sequence ID" value="NZ_FQXJ01000010.1"/>
</dbReference>
<evidence type="ECO:0000256" key="2">
    <source>
        <dbReference type="ARBA" id="ARBA00023004"/>
    </source>
</evidence>
<organism evidence="5 6">
    <name type="scientific">Desulfosporosinus lacus DSM 15449</name>
    <dbReference type="NCBI Taxonomy" id="1121420"/>
    <lineage>
        <taxon>Bacteria</taxon>
        <taxon>Bacillati</taxon>
        <taxon>Bacillota</taxon>
        <taxon>Clostridia</taxon>
        <taxon>Eubacteriales</taxon>
        <taxon>Desulfitobacteriaceae</taxon>
        <taxon>Desulfosporosinus</taxon>
    </lineage>
</organism>
<protein>
    <submittedName>
        <fullName evidence="5">Epoxyqueuosine reductase QueG (Queuosine biosynthesis)</fullName>
    </submittedName>
</protein>
<proteinExistence type="predicted"/>
<evidence type="ECO:0000313" key="6">
    <source>
        <dbReference type="Proteomes" id="UP000183954"/>
    </source>
</evidence>
<keyword evidence="3" id="KW-0411">Iron-sulfur</keyword>
<dbReference type="PANTHER" id="PTHR42827">
    <property type="entry name" value="IRON-SULFUR CLUSTER-BINDING PROTEIN-RELATED"/>
    <property type="match status" value="1"/>
</dbReference>
<dbReference type="Gene3D" id="3.30.70.20">
    <property type="match status" value="1"/>
</dbReference>
<dbReference type="STRING" id="1121420.SAMN02746098_03051"/>
<dbReference type="AlphaFoldDB" id="A0A1M5Z778"/>
<evidence type="ECO:0000259" key="4">
    <source>
        <dbReference type="PROSITE" id="PS51379"/>
    </source>
</evidence>
<keyword evidence="1" id="KW-0479">Metal-binding</keyword>
<accession>A0A1M5Z778</accession>